<sequence>MVTIADIKQWKPEVLHEVADLIRQRSQVLIHSGDDYNRLMPMASWSGPAADAAHGTHKQLMTVLESLTVAVTGVGKGLAQASDAIPPLKDAIESAEELGRKYGFTVGDDGNLTDTFAGQDPPPEMHPEDRARAHDQVVADLQQVIRTAEDIDNDLDSLFFRATAAEAIDFHQGTVASAAAQGLQEIGLTLPDPPANGTPAQNAAWWATLSGAGKSFYIQGNPERVGALDGLPGADRDTANRAVLGRQQADLRRQRDDLQHRLDGMKESDPRQMDEYHELEDQRDKIDGKLAELGKVKEVIDKPGGRQLLVLDGSGDHVKAAVASGNVDTARNIATFTGGFGSTVQGDLNDYDDQMDRIRRDASEMAWRSGKEEESAAVTWMGYDAPQSADVVTTGKAEAGAGKLTPFLQGLDAARGDDPARQIAIGHSYGSTTTGLALRHADVDAAIFAGSPGIDTHNLGDLHVPPGQSYVLKNHDDPVAKAGVFGGPPETIEGMRRLSTEHVVRSDGQELDSSTGHSSVKEYLRPGTTSQHNISAVVAGIPDQRDFDTTSTELPYTPGLK</sequence>
<dbReference type="InterPro" id="IPR010427">
    <property type="entry name" value="DUF1023"/>
</dbReference>
<keyword evidence="2" id="KW-0378">Hydrolase</keyword>
<name>A0ABP5DYD5_9PSEU</name>
<evidence type="ECO:0000259" key="1">
    <source>
        <dbReference type="Pfam" id="PF06259"/>
    </source>
</evidence>
<dbReference type="InterPro" id="IPR029058">
    <property type="entry name" value="AB_hydrolase_fold"/>
</dbReference>
<proteinExistence type="predicted"/>
<organism evidence="2 3">
    <name type="scientific">Amycolatopsis minnesotensis</name>
    <dbReference type="NCBI Taxonomy" id="337894"/>
    <lineage>
        <taxon>Bacteria</taxon>
        <taxon>Bacillati</taxon>
        <taxon>Actinomycetota</taxon>
        <taxon>Actinomycetes</taxon>
        <taxon>Pseudonocardiales</taxon>
        <taxon>Pseudonocardiaceae</taxon>
        <taxon>Amycolatopsis</taxon>
    </lineage>
</organism>
<dbReference type="Gene3D" id="3.40.50.1820">
    <property type="entry name" value="alpha/beta hydrolase"/>
    <property type="match status" value="1"/>
</dbReference>
<reference evidence="3" key="1">
    <citation type="journal article" date="2019" name="Int. J. Syst. Evol. Microbiol.">
        <title>The Global Catalogue of Microorganisms (GCM) 10K type strain sequencing project: providing services to taxonomists for standard genome sequencing and annotation.</title>
        <authorList>
            <consortium name="The Broad Institute Genomics Platform"/>
            <consortium name="The Broad Institute Genome Sequencing Center for Infectious Disease"/>
            <person name="Wu L."/>
            <person name="Ma J."/>
        </authorList>
    </citation>
    <scope>NUCLEOTIDE SEQUENCE [LARGE SCALE GENOMIC DNA]</scope>
    <source>
        <strain evidence="3">JCM 14545</strain>
    </source>
</reference>
<comment type="caution">
    <text evidence="2">The sequence shown here is derived from an EMBL/GenBank/DDBJ whole genome shotgun (WGS) entry which is preliminary data.</text>
</comment>
<evidence type="ECO:0000313" key="3">
    <source>
        <dbReference type="Proteomes" id="UP001501116"/>
    </source>
</evidence>
<dbReference type="Proteomes" id="UP001501116">
    <property type="component" value="Unassembled WGS sequence"/>
</dbReference>
<gene>
    <name evidence="2" type="ORF">GCM10009754_77890</name>
</gene>
<evidence type="ECO:0000313" key="2">
    <source>
        <dbReference type="EMBL" id="GAA1988226.1"/>
    </source>
</evidence>
<accession>A0ABP5DYD5</accession>
<dbReference type="GO" id="GO:0016787">
    <property type="term" value="F:hydrolase activity"/>
    <property type="evidence" value="ECO:0007669"/>
    <property type="project" value="UniProtKB-KW"/>
</dbReference>
<feature type="domain" description="DUF1023" evidence="1">
    <location>
        <begin position="316"/>
        <end position="482"/>
    </location>
</feature>
<keyword evidence="3" id="KW-1185">Reference proteome</keyword>
<dbReference type="Pfam" id="PF06259">
    <property type="entry name" value="Abhydrolase_8"/>
    <property type="match status" value="1"/>
</dbReference>
<dbReference type="RefSeq" id="WP_344430420.1">
    <property type="nucleotide sequence ID" value="NZ_BAAANN010000048.1"/>
</dbReference>
<dbReference type="EMBL" id="BAAANN010000048">
    <property type="protein sequence ID" value="GAA1988226.1"/>
    <property type="molecule type" value="Genomic_DNA"/>
</dbReference>
<protein>
    <submittedName>
        <fullName evidence="2">Alpha/beta hydrolase</fullName>
    </submittedName>
</protein>